<evidence type="ECO:0000259" key="7">
    <source>
        <dbReference type="Pfam" id="PF02875"/>
    </source>
</evidence>
<evidence type="ECO:0000256" key="2">
    <source>
        <dbReference type="ARBA" id="ARBA00022598"/>
    </source>
</evidence>
<keyword evidence="4" id="KW-0547">Nucleotide-binding</keyword>
<protein>
    <submittedName>
        <fullName evidence="9">Unannotated protein</fullName>
    </submittedName>
</protein>
<evidence type="ECO:0000256" key="4">
    <source>
        <dbReference type="ARBA" id="ARBA00022741"/>
    </source>
</evidence>
<dbReference type="PIRSF" id="PIRSF001563">
    <property type="entry name" value="Folylpolyglu_synth"/>
    <property type="match status" value="1"/>
</dbReference>
<dbReference type="Gene3D" id="3.90.190.20">
    <property type="entry name" value="Mur ligase, C-terminal domain"/>
    <property type="match status" value="1"/>
</dbReference>
<dbReference type="AlphaFoldDB" id="A0A6J6YGJ8"/>
<dbReference type="PANTHER" id="PTHR11136">
    <property type="entry name" value="FOLYLPOLYGLUTAMATE SYNTHASE-RELATED"/>
    <property type="match status" value="1"/>
</dbReference>
<keyword evidence="5" id="KW-0067">ATP-binding</keyword>
<feature type="domain" description="Mur ligase C-terminal" evidence="7">
    <location>
        <begin position="301"/>
        <end position="425"/>
    </location>
</feature>
<keyword evidence="6" id="KW-0460">Magnesium</keyword>
<dbReference type="NCBIfam" id="TIGR01499">
    <property type="entry name" value="folC"/>
    <property type="match status" value="1"/>
</dbReference>
<dbReference type="GO" id="GO:0008841">
    <property type="term" value="F:dihydrofolate synthase activity"/>
    <property type="evidence" value="ECO:0007669"/>
    <property type="project" value="TreeGrafter"/>
</dbReference>
<dbReference type="EMBL" id="CAFAAH010000218">
    <property type="protein sequence ID" value="CAB4806286.1"/>
    <property type="molecule type" value="Genomic_DNA"/>
</dbReference>
<dbReference type="SUPFAM" id="SSF53244">
    <property type="entry name" value="MurD-like peptide ligases, peptide-binding domain"/>
    <property type="match status" value="1"/>
</dbReference>
<dbReference type="GO" id="GO:0046872">
    <property type="term" value="F:metal ion binding"/>
    <property type="evidence" value="ECO:0007669"/>
    <property type="project" value="UniProtKB-KW"/>
</dbReference>
<dbReference type="Pfam" id="PF08245">
    <property type="entry name" value="Mur_ligase_M"/>
    <property type="match status" value="1"/>
</dbReference>
<dbReference type="Gene3D" id="3.40.1190.10">
    <property type="entry name" value="Mur-like, catalytic domain"/>
    <property type="match status" value="1"/>
</dbReference>
<evidence type="ECO:0000256" key="3">
    <source>
        <dbReference type="ARBA" id="ARBA00022723"/>
    </source>
</evidence>
<name>A0A6J6YGJ8_9ZZZZ</name>
<evidence type="ECO:0000256" key="5">
    <source>
        <dbReference type="ARBA" id="ARBA00022840"/>
    </source>
</evidence>
<dbReference type="GO" id="GO:0005737">
    <property type="term" value="C:cytoplasm"/>
    <property type="evidence" value="ECO:0007669"/>
    <property type="project" value="TreeGrafter"/>
</dbReference>
<dbReference type="PROSITE" id="PS01012">
    <property type="entry name" value="FOLYLPOLYGLU_SYNT_2"/>
    <property type="match status" value="1"/>
</dbReference>
<organism evidence="9">
    <name type="scientific">freshwater metagenome</name>
    <dbReference type="NCBI Taxonomy" id="449393"/>
    <lineage>
        <taxon>unclassified sequences</taxon>
        <taxon>metagenomes</taxon>
        <taxon>ecological metagenomes</taxon>
    </lineage>
</organism>
<proteinExistence type="inferred from homology"/>
<evidence type="ECO:0000256" key="6">
    <source>
        <dbReference type="ARBA" id="ARBA00022842"/>
    </source>
</evidence>
<keyword evidence="2" id="KW-0436">Ligase</keyword>
<dbReference type="InterPro" id="IPR001645">
    <property type="entry name" value="Folylpolyglutamate_synth"/>
</dbReference>
<gene>
    <name evidence="9" type="ORF">UFOPK2996_01346</name>
</gene>
<comment type="similarity">
    <text evidence="1">Belongs to the folylpolyglutamate synthase family.</text>
</comment>
<sequence>MDYSTAIKWLDSHVNLETGLGIPAGVDRRLTAPTLERITALTTLLGSPQLEFPSIHLTGTNGKTSTARILTALLVAEGLNVGSFTSPHLETVRERINLNGDVIGESEFAALLTRVATVEEFIDDAPSYFEILVAAAFDWFAEVAVDVAVVEVGLGGRWDATNVLSSSISVITNVGLDHTEYLGETVEEIATEKAGIIEVGSTLVLGSDQPNLAPIFSKRAPLRTLTAGKDFSVKSDRLAMGGRLVDIATPMFTYRDIFLSLNGPHQALNAATALCSAELFLGSPLATETVEEAFGSVRSPGRLEVVGRSPLVILDGAHNADGLRSLSAALEEGFSSRARTYVVGAMRGRDVDEFFAALAPNPETDRVICTKAQTSRALDPDVLAEAALRYGLGADSVLVIPEVGDALGRAIKDAGVDDQIVVTGSLYVVGAARASLPKAR</sequence>
<reference evidence="9" key="1">
    <citation type="submission" date="2020-05" db="EMBL/GenBank/DDBJ databases">
        <authorList>
            <person name="Chiriac C."/>
            <person name="Salcher M."/>
            <person name="Ghai R."/>
            <person name="Kavagutti S V."/>
        </authorList>
    </citation>
    <scope>NUCLEOTIDE SEQUENCE</scope>
</reference>
<evidence type="ECO:0000313" key="9">
    <source>
        <dbReference type="EMBL" id="CAB4806286.1"/>
    </source>
</evidence>
<evidence type="ECO:0000259" key="8">
    <source>
        <dbReference type="Pfam" id="PF08245"/>
    </source>
</evidence>
<evidence type="ECO:0000256" key="1">
    <source>
        <dbReference type="ARBA" id="ARBA00008276"/>
    </source>
</evidence>
<dbReference type="SUPFAM" id="SSF53623">
    <property type="entry name" value="MurD-like peptide ligases, catalytic domain"/>
    <property type="match status" value="1"/>
</dbReference>
<dbReference type="Pfam" id="PF02875">
    <property type="entry name" value="Mur_ligase_C"/>
    <property type="match status" value="1"/>
</dbReference>
<dbReference type="GO" id="GO:0005524">
    <property type="term" value="F:ATP binding"/>
    <property type="evidence" value="ECO:0007669"/>
    <property type="project" value="UniProtKB-KW"/>
</dbReference>
<dbReference type="GO" id="GO:0004326">
    <property type="term" value="F:tetrahydrofolylpolyglutamate synthase activity"/>
    <property type="evidence" value="ECO:0007669"/>
    <property type="project" value="InterPro"/>
</dbReference>
<dbReference type="InterPro" id="IPR004101">
    <property type="entry name" value="Mur_ligase_C"/>
</dbReference>
<dbReference type="PANTHER" id="PTHR11136:SF0">
    <property type="entry name" value="DIHYDROFOLATE SYNTHETASE-RELATED"/>
    <property type="match status" value="1"/>
</dbReference>
<dbReference type="InterPro" id="IPR036615">
    <property type="entry name" value="Mur_ligase_C_dom_sf"/>
</dbReference>
<keyword evidence="3" id="KW-0479">Metal-binding</keyword>
<dbReference type="InterPro" id="IPR013221">
    <property type="entry name" value="Mur_ligase_cen"/>
</dbReference>
<accession>A0A6J6YGJ8</accession>
<dbReference type="InterPro" id="IPR036565">
    <property type="entry name" value="Mur-like_cat_sf"/>
</dbReference>
<feature type="domain" description="Mur ligase central" evidence="8">
    <location>
        <begin position="58"/>
        <end position="276"/>
    </location>
</feature>
<dbReference type="InterPro" id="IPR018109">
    <property type="entry name" value="Folylpolyglutamate_synth_CS"/>
</dbReference>